<dbReference type="AlphaFoldDB" id="A0A9N9VJ65"/>
<evidence type="ECO:0000313" key="2">
    <source>
        <dbReference type="Proteomes" id="UP000696573"/>
    </source>
</evidence>
<accession>A0A9N9VJ65</accession>
<dbReference type="EMBL" id="CABFNQ020000694">
    <property type="protein sequence ID" value="CAH0024319.1"/>
    <property type="molecule type" value="Genomic_DNA"/>
</dbReference>
<reference evidence="1" key="1">
    <citation type="submission" date="2021-10" db="EMBL/GenBank/DDBJ databases">
        <authorList>
            <person name="Piombo E."/>
        </authorList>
    </citation>
    <scope>NUCLEOTIDE SEQUENCE</scope>
</reference>
<proteinExistence type="predicted"/>
<comment type="caution">
    <text evidence="1">The sequence shown here is derived from an EMBL/GenBank/DDBJ whole genome shotgun (WGS) entry which is preliminary data.</text>
</comment>
<dbReference type="Proteomes" id="UP000696573">
    <property type="component" value="Unassembled WGS sequence"/>
</dbReference>
<sequence>MGPDEAVGVVHRTRPHINIHTTKDQVPIRHLAAQQDTIIKILLARPRTRGHHQEITAGIEAGPGVAPLIKGGTIEDLTIRMGTLVQAIIHNLREATIRKRNPTKMMKSIWKTNLRTAIPR</sequence>
<protein>
    <submittedName>
        <fullName evidence="1">Uncharacterized protein</fullName>
    </submittedName>
</protein>
<keyword evidence="2" id="KW-1185">Reference proteome</keyword>
<dbReference type="OrthoDB" id="10288734at2759"/>
<organism evidence="1 2">
    <name type="scientific">Clonostachys rhizophaga</name>
    <dbReference type="NCBI Taxonomy" id="160324"/>
    <lineage>
        <taxon>Eukaryota</taxon>
        <taxon>Fungi</taxon>
        <taxon>Dikarya</taxon>
        <taxon>Ascomycota</taxon>
        <taxon>Pezizomycotina</taxon>
        <taxon>Sordariomycetes</taxon>
        <taxon>Hypocreomycetidae</taxon>
        <taxon>Hypocreales</taxon>
        <taxon>Bionectriaceae</taxon>
        <taxon>Clonostachys</taxon>
    </lineage>
</organism>
<name>A0A9N9VJ65_9HYPO</name>
<evidence type="ECO:0000313" key="1">
    <source>
        <dbReference type="EMBL" id="CAH0024319.1"/>
    </source>
</evidence>
<gene>
    <name evidence="1" type="ORF">CRHIZ90672A_00000737</name>
</gene>